<organism evidence="4 5">
    <name type="scientific">Dictyobacter kobayashii</name>
    <dbReference type="NCBI Taxonomy" id="2014872"/>
    <lineage>
        <taxon>Bacteria</taxon>
        <taxon>Bacillati</taxon>
        <taxon>Chloroflexota</taxon>
        <taxon>Ktedonobacteria</taxon>
        <taxon>Ktedonobacterales</taxon>
        <taxon>Dictyobacteraceae</taxon>
        <taxon>Dictyobacter</taxon>
    </lineage>
</organism>
<protein>
    <recommendedName>
        <fullName evidence="1">biotin carboxylase</fullName>
        <ecNumber evidence="1">6.3.4.14</ecNumber>
    </recommendedName>
</protein>
<dbReference type="PANTHER" id="PTHR18866:SF33">
    <property type="entry name" value="METHYLCROTONOYL-COA CARBOXYLASE SUBUNIT ALPHA, MITOCHONDRIAL-RELATED"/>
    <property type="match status" value="1"/>
</dbReference>
<gene>
    <name evidence="4" type="ORF">KDK_08420</name>
</gene>
<dbReference type="GO" id="GO:0004075">
    <property type="term" value="F:biotin carboxylase activity"/>
    <property type="evidence" value="ECO:0007669"/>
    <property type="project" value="UniProtKB-EC"/>
</dbReference>
<evidence type="ECO:0000256" key="1">
    <source>
        <dbReference type="ARBA" id="ARBA00013263"/>
    </source>
</evidence>
<sequence>MAGTIVKVQAQDGDIVEAHQVLVILGAMKMEHAITAPYAGKIQRIHYTEGAVVQGGAVIVEMEEES</sequence>
<dbReference type="InterPro" id="IPR000089">
    <property type="entry name" value="Biotin_lipoyl"/>
</dbReference>
<keyword evidence="2" id="KW-0092">Biotin</keyword>
<dbReference type="CDD" id="cd06850">
    <property type="entry name" value="biotinyl_domain"/>
    <property type="match status" value="1"/>
</dbReference>
<accession>A0A402AD61</accession>
<dbReference type="OrthoDB" id="166259at2"/>
<evidence type="ECO:0000256" key="2">
    <source>
        <dbReference type="ARBA" id="ARBA00023267"/>
    </source>
</evidence>
<dbReference type="Proteomes" id="UP000287188">
    <property type="component" value="Unassembled WGS sequence"/>
</dbReference>
<dbReference type="EC" id="6.3.4.14" evidence="1"/>
<evidence type="ECO:0000313" key="4">
    <source>
        <dbReference type="EMBL" id="GCE17042.1"/>
    </source>
</evidence>
<dbReference type="AlphaFoldDB" id="A0A402AD61"/>
<dbReference type="Gene3D" id="2.40.50.100">
    <property type="match status" value="1"/>
</dbReference>
<dbReference type="PANTHER" id="PTHR18866">
    <property type="entry name" value="CARBOXYLASE:PYRUVATE/ACETYL-COA/PROPIONYL-COA CARBOXYLASE"/>
    <property type="match status" value="1"/>
</dbReference>
<dbReference type="EMBL" id="BIFS01000001">
    <property type="protein sequence ID" value="GCE17042.1"/>
    <property type="molecule type" value="Genomic_DNA"/>
</dbReference>
<dbReference type="SUPFAM" id="SSF51230">
    <property type="entry name" value="Single hybrid motif"/>
    <property type="match status" value="1"/>
</dbReference>
<reference evidence="5" key="1">
    <citation type="submission" date="2018-12" db="EMBL/GenBank/DDBJ databases">
        <title>Tengunoibacter tsumagoiensis gen. nov., sp. nov., Dictyobacter kobayashii sp. nov., D. alpinus sp. nov., and D. joshuensis sp. nov. and description of Dictyobacteraceae fam. nov. within the order Ktedonobacterales isolated from Tengu-no-mugimeshi.</title>
        <authorList>
            <person name="Wang C.M."/>
            <person name="Zheng Y."/>
            <person name="Sakai Y."/>
            <person name="Toyoda A."/>
            <person name="Minakuchi Y."/>
            <person name="Abe K."/>
            <person name="Yokota A."/>
            <person name="Yabe S."/>
        </authorList>
    </citation>
    <scope>NUCLEOTIDE SEQUENCE [LARGE SCALE GENOMIC DNA]</scope>
    <source>
        <strain evidence="5">Uno11</strain>
    </source>
</reference>
<dbReference type="InterPro" id="IPR050856">
    <property type="entry name" value="Biotin_carboxylase_complex"/>
</dbReference>
<proteinExistence type="predicted"/>
<keyword evidence="5" id="KW-1185">Reference proteome</keyword>
<comment type="caution">
    <text evidence="4">The sequence shown here is derived from an EMBL/GenBank/DDBJ whole genome shotgun (WGS) entry which is preliminary data.</text>
</comment>
<dbReference type="InterPro" id="IPR011053">
    <property type="entry name" value="Single_hybrid_motif"/>
</dbReference>
<evidence type="ECO:0000259" key="3">
    <source>
        <dbReference type="PROSITE" id="PS50968"/>
    </source>
</evidence>
<dbReference type="PROSITE" id="PS50968">
    <property type="entry name" value="BIOTINYL_LIPOYL"/>
    <property type="match status" value="1"/>
</dbReference>
<dbReference type="Pfam" id="PF00364">
    <property type="entry name" value="Biotin_lipoyl"/>
    <property type="match status" value="1"/>
</dbReference>
<feature type="domain" description="Lipoyl-binding" evidence="3">
    <location>
        <begin position="1"/>
        <end position="63"/>
    </location>
</feature>
<evidence type="ECO:0000313" key="5">
    <source>
        <dbReference type="Proteomes" id="UP000287188"/>
    </source>
</evidence>
<dbReference type="RefSeq" id="WP_126548805.1">
    <property type="nucleotide sequence ID" value="NZ_BIFS01000001.1"/>
</dbReference>
<name>A0A402AD61_9CHLR</name>